<evidence type="ECO:0000313" key="15">
    <source>
        <dbReference type="Proteomes" id="UP000070133"/>
    </source>
</evidence>
<dbReference type="PROSITE" id="PS00678">
    <property type="entry name" value="WD_REPEATS_1"/>
    <property type="match status" value="2"/>
</dbReference>
<dbReference type="InterPro" id="IPR056795">
    <property type="entry name" value="PAC1-like_LisH-like_dom"/>
</dbReference>
<dbReference type="GO" id="GO:0005737">
    <property type="term" value="C:cytoplasm"/>
    <property type="evidence" value="ECO:0007669"/>
    <property type="project" value="UniProtKB-UniRule"/>
</dbReference>
<organism evidence="14 15">
    <name type="scientific">Pseudocercospora eumusae</name>
    <dbReference type="NCBI Taxonomy" id="321146"/>
    <lineage>
        <taxon>Eukaryota</taxon>
        <taxon>Fungi</taxon>
        <taxon>Dikarya</taxon>
        <taxon>Ascomycota</taxon>
        <taxon>Pezizomycotina</taxon>
        <taxon>Dothideomycetes</taxon>
        <taxon>Dothideomycetidae</taxon>
        <taxon>Mycosphaerellales</taxon>
        <taxon>Mycosphaerellaceae</taxon>
        <taxon>Pseudocercospora</taxon>
    </lineage>
</organism>
<dbReference type="GO" id="GO:0005875">
    <property type="term" value="C:microtubule associated complex"/>
    <property type="evidence" value="ECO:0007669"/>
    <property type="project" value="UniProtKB-UniRule"/>
</dbReference>
<sequence>MSSLLTSKQAEELHKGIVAYLISTGHADAAQSVRDAVNLSETEFDAGTAKRYEGLIEKKWTGLVRLQKKIMDLETKCQQLQHELDHATPSSLAARKNHDPQTWLPRAPARHTLQSHRSPITCVAFHPLFSSLASGSEDCTIKIWDYELGELERTLKSHTKAVLDVDFGGPRGNTLLASCSSDLTIKLWDPAEEYKNIRTLPGHDHSVSSVRFIPSGAAGAPLSGNLLASASRDKTIRIWDVTTGYCLRTLRGHGDWVRSLAPTIDGRWLLSTSSDQTARMWDLSQPDSNAQKQTFIAHEHVVECCAFAPPAAYQHLATLAGLKKPPPASSSAEFLATGGRDKLVKIHTANGVCIKTLTGHDNWIRSLVFHPGGKYLLSCSDDKTIRCWDLAQEGKCVRVVEAADHFVSCLRWAPSLFKEAAETNGSGTALTNGSKDEAKEQIRCLIACGSVDLNVRVFSA</sequence>
<proteinExistence type="inferred from homology"/>
<evidence type="ECO:0000256" key="11">
    <source>
        <dbReference type="HAMAP-Rule" id="MF_03141"/>
    </source>
</evidence>
<keyword evidence="8 11" id="KW-0175">Coiled coil</keyword>
<evidence type="ECO:0000256" key="7">
    <source>
        <dbReference type="ARBA" id="ARBA00022776"/>
    </source>
</evidence>
<evidence type="ECO:0000313" key="14">
    <source>
        <dbReference type="EMBL" id="KXT02657.1"/>
    </source>
</evidence>
<dbReference type="Pfam" id="PF24951">
    <property type="entry name" value="LisH_PAC1"/>
    <property type="match status" value="1"/>
</dbReference>
<dbReference type="SUPFAM" id="SSF109925">
    <property type="entry name" value="Lissencephaly-1 protein (Lis-1, PAF-AH alpha) N-terminal domain"/>
    <property type="match status" value="1"/>
</dbReference>
<evidence type="ECO:0000256" key="8">
    <source>
        <dbReference type="ARBA" id="ARBA00023054"/>
    </source>
</evidence>
<dbReference type="InterPro" id="IPR019775">
    <property type="entry name" value="WD40_repeat_CS"/>
</dbReference>
<comment type="function">
    <text evidence="11">Positively regulates the activity of the minus-end directed microtubule motor protein dynein. May enhance dynein-mediated microtubule sliding by targeting dynein to the microtubule plus end. Required for nuclear migration during vegetative growth as well as development. Required for retrograde early endosome (EE) transport from the hyphal tip. Required for localization of dynein to the mitotic spindle poles. Recruits additional proteins to the dynein complex at SPBs.</text>
</comment>
<reference evidence="14 15" key="1">
    <citation type="submission" date="2015-07" db="EMBL/GenBank/DDBJ databases">
        <title>Comparative genomics of the Sigatoka disease complex on banana suggests a link between parallel evolutionary changes in Pseudocercospora fijiensis and Pseudocercospora eumusae and increased virulence on the banana host.</title>
        <authorList>
            <person name="Chang T.-C."/>
            <person name="Salvucci A."/>
            <person name="Crous P.W."/>
            <person name="Stergiopoulos I."/>
        </authorList>
    </citation>
    <scope>NUCLEOTIDE SEQUENCE [LARGE SCALE GENOMIC DNA]</scope>
    <source>
        <strain evidence="14 15">CBS 114824</strain>
    </source>
</reference>
<keyword evidence="15" id="KW-1185">Reference proteome</keyword>
<evidence type="ECO:0000256" key="1">
    <source>
        <dbReference type="ARBA" id="ARBA00022448"/>
    </source>
</evidence>
<comment type="similarity">
    <text evidence="11">Belongs to the WD repeat LIS1/nudF family.</text>
</comment>
<dbReference type="PANTHER" id="PTHR19848:SF8">
    <property type="entry name" value="F-BOX AND WD REPEAT DOMAIN CONTAINING 7"/>
    <property type="match status" value="1"/>
</dbReference>
<dbReference type="SMART" id="SM00320">
    <property type="entry name" value="WD40"/>
    <property type="match status" value="7"/>
</dbReference>
<keyword evidence="10 11" id="KW-0131">Cell cycle</keyword>
<dbReference type="FunFam" id="2.130.10.10:FF:000342">
    <property type="entry name" value="Nuclear distribution protein PAC1"/>
    <property type="match status" value="1"/>
</dbReference>
<dbReference type="InterPro" id="IPR037190">
    <property type="entry name" value="LIS1_N"/>
</dbReference>
<dbReference type="EMBL" id="LFZN01000039">
    <property type="protein sequence ID" value="KXT02657.1"/>
    <property type="molecule type" value="Genomic_DNA"/>
</dbReference>
<dbReference type="GO" id="GO:0000922">
    <property type="term" value="C:spindle pole"/>
    <property type="evidence" value="ECO:0007669"/>
    <property type="project" value="UniProtKB-SubCell"/>
</dbReference>
<keyword evidence="4 11" id="KW-0132">Cell division</keyword>
<dbReference type="InterPro" id="IPR017252">
    <property type="entry name" value="Dynein_regulator_LIS1"/>
</dbReference>
<dbReference type="PIRSF" id="PIRSF037647">
    <property type="entry name" value="Dynein_regulator_Lis1"/>
    <property type="match status" value="1"/>
</dbReference>
<name>A0A139HJU6_9PEZI</name>
<comment type="subcellular location">
    <subcellularLocation>
        <location evidence="11">Cytoplasm</location>
        <location evidence="11">Cytoskeleton</location>
    </subcellularLocation>
    <subcellularLocation>
        <location evidence="11">Cytoplasm</location>
        <location evidence="11">Cytoskeleton</location>
        <location evidence="11">Spindle pole</location>
    </subcellularLocation>
    <text evidence="11">Localizes to the plus ends of microtubules at the hyphal tip and the mitotic spindle poles.</text>
</comment>
<keyword evidence="2 11" id="KW-0963">Cytoplasm</keyword>
<evidence type="ECO:0000256" key="12">
    <source>
        <dbReference type="PROSITE-ProRule" id="PRU00221"/>
    </source>
</evidence>
<dbReference type="Gene3D" id="1.20.960.30">
    <property type="match status" value="1"/>
</dbReference>
<dbReference type="Gene3D" id="2.130.10.10">
    <property type="entry name" value="YVTN repeat-like/Quinoprotein amine dehydrogenase"/>
    <property type="match status" value="1"/>
</dbReference>
<dbReference type="SUPFAM" id="SSF50978">
    <property type="entry name" value="WD40 repeat-like"/>
    <property type="match status" value="1"/>
</dbReference>
<dbReference type="GO" id="GO:0000132">
    <property type="term" value="P:establishment of mitotic spindle orientation"/>
    <property type="evidence" value="ECO:0007669"/>
    <property type="project" value="UniProtKB-UniRule"/>
</dbReference>
<evidence type="ECO:0000256" key="2">
    <source>
        <dbReference type="ARBA" id="ARBA00022490"/>
    </source>
</evidence>
<feature type="repeat" description="WD" evidence="12">
    <location>
        <begin position="155"/>
        <end position="189"/>
    </location>
</feature>
<feature type="repeat" description="WD" evidence="12">
    <location>
        <begin position="113"/>
        <end position="154"/>
    </location>
</feature>
<keyword evidence="6" id="KW-0677">Repeat</keyword>
<feature type="repeat" description="WD" evidence="12">
    <location>
        <begin position="250"/>
        <end position="291"/>
    </location>
</feature>
<feature type="repeat" description="WD" evidence="12">
    <location>
        <begin position="357"/>
        <end position="390"/>
    </location>
</feature>
<keyword evidence="5 11" id="KW-0493">Microtubule</keyword>
<keyword evidence="9 11" id="KW-0206">Cytoskeleton</keyword>
<dbReference type="InterPro" id="IPR015943">
    <property type="entry name" value="WD40/YVTN_repeat-like_dom_sf"/>
</dbReference>
<evidence type="ECO:0000256" key="9">
    <source>
        <dbReference type="ARBA" id="ARBA00023212"/>
    </source>
</evidence>
<dbReference type="AlphaFoldDB" id="A0A139HJU6"/>
<dbReference type="OrthoDB" id="1470350at2759"/>
<dbReference type="Proteomes" id="UP000070133">
    <property type="component" value="Unassembled WGS sequence"/>
</dbReference>
<evidence type="ECO:0000256" key="5">
    <source>
        <dbReference type="ARBA" id="ARBA00022701"/>
    </source>
</evidence>
<protein>
    <recommendedName>
        <fullName evidence="11">Nuclear distribution protein PAC1</fullName>
    </recommendedName>
    <alternativeName>
        <fullName evidence="11">Lissencephaly-1 homolog</fullName>
        <shortName evidence="11">LIS-1</shortName>
    </alternativeName>
    <alternativeName>
        <fullName evidence="11">nudF homolog</fullName>
    </alternativeName>
</protein>
<keyword evidence="7 11" id="KW-0498">Mitosis</keyword>
<dbReference type="Pfam" id="PF00400">
    <property type="entry name" value="WD40"/>
    <property type="match status" value="5"/>
</dbReference>
<feature type="repeat" description="WD" evidence="12">
    <location>
        <begin position="200"/>
        <end position="249"/>
    </location>
</feature>
<dbReference type="GO" id="GO:0051012">
    <property type="term" value="P:microtubule sliding"/>
    <property type="evidence" value="ECO:0007669"/>
    <property type="project" value="UniProtKB-UniRule"/>
</dbReference>
<dbReference type="GO" id="GO:0005874">
    <property type="term" value="C:microtubule"/>
    <property type="evidence" value="ECO:0007669"/>
    <property type="project" value="UniProtKB-KW"/>
</dbReference>
<dbReference type="GO" id="GO:0023052">
    <property type="term" value="P:signaling"/>
    <property type="evidence" value="ECO:0007669"/>
    <property type="project" value="UniProtKB-ARBA"/>
</dbReference>
<dbReference type="InterPro" id="IPR001680">
    <property type="entry name" value="WD40_rpt"/>
</dbReference>
<dbReference type="HAMAP" id="MF_03141">
    <property type="entry name" value="lis1"/>
    <property type="match status" value="1"/>
</dbReference>
<dbReference type="PANTHER" id="PTHR19848">
    <property type="entry name" value="WD40 REPEAT PROTEIN"/>
    <property type="match status" value="1"/>
</dbReference>
<evidence type="ECO:0000259" key="13">
    <source>
        <dbReference type="Pfam" id="PF24951"/>
    </source>
</evidence>
<dbReference type="PRINTS" id="PR00320">
    <property type="entry name" value="GPROTEINBRPT"/>
</dbReference>
<comment type="caution">
    <text evidence="14">The sequence shown here is derived from an EMBL/GenBank/DDBJ whole genome shotgun (WGS) entry which is preliminary data.</text>
</comment>
<dbReference type="PROSITE" id="PS50294">
    <property type="entry name" value="WD_REPEATS_REGION"/>
    <property type="match status" value="5"/>
</dbReference>
<dbReference type="GO" id="GO:0070840">
    <property type="term" value="F:dynein complex binding"/>
    <property type="evidence" value="ECO:0007669"/>
    <property type="project" value="UniProtKB-UniRule"/>
</dbReference>
<evidence type="ECO:0000256" key="3">
    <source>
        <dbReference type="ARBA" id="ARBA00022574"/>
    </source>
</evidence>
<dbReference type="CDD" id="cd00200">
    <property type="entry name" value="WD40"/>
    <property type="match status" value="1"/>
</dbReference>
<dbReference type="GO" id="GO:0007154">
    <property type="term" value="P:cell communication"/>
    <property type="evidence" value="ECO:0007669"/>
    <property type="project" value="UniProtKB-ARBA"/>
</dbReference>
<comment type="subunit">
    <text evidence="11">Self-associates. Interacts with NDL1 and dynein.</text>
</comment>
<dbReference type="InterPro" id="IPR036322">
    <property type="entry name" value="WD40_repeat_dom_sf"/>
</dbReference>
<dbReference type="GO" id="GO:0051301">
    <property type="term" value="P:cell division"/>
    <property type="evidence" value="ECO:0007669"/>
    <property type="project" value="UniProtKB-KW"/>
</dbReference>
<feature type="domain" description="PAC1-like LisH-like dimerisation" evidence="13">
    <location>
        <begin position="7"/>
        <end position="42"/>
    </location>
</feature>
<dbReference type="FunFam" id="1.20.960.30:FF:000002">
    <property type="entry name" value="Platelet-activating factor acetylhydrolase ib"/>
    <property type="match status" value="1"/>
</dbReference>
<accession>A0A139HJU6</accession>
<dbReference type="PROSITE" id="PS50082">
    <property type="entry name" value="WD_REPEATS_2"/>
    <property type="match status" value="5"/>
</dbReference>
<evidence type="ECO:0000256" key="4">
    <source>
        <dbReference type="ARBA" id="ARBA00022618"/>
    </source>
</evidence>
<evidence type="ECO:0000256" key="6">
    <source>
        <dbReference type="ARBA" id="ARBA00022737"/>
    </source>
</evidence>
<evidence type="ECO:0000256" key="10">
    <source>
        <dbReference type="ARBA" id="ARBA00023306"/>
    </source>
</evidence>
<dbReference type="InterPro" id="IPR020472">
    <property type="entry name" value="WD40_PAC1"/>
</dbReference>
<keyword evidence="1 11" id="KW-0813">Transport</keyword>
<keyword evidence="3 12" id="KW-0853">WD repeat</keyword>
<gene>
    <name evidence="11" type="primary">PAC1</name>
    <name evidence="11" type="synonym">LIS1</name>
    <name evidence="14" type="ORF">AC578_1146</name>
</gene>